<proteinExistence type="predicted"/>
<evidence type="ECO:0000313" key="2">
    <source>
        <dbReference type="Proteomes" id="UP001055879"/>
    </source>
</evidence>
<accession>A0ACB8XN01</accession>
<sequence>MQEGKVITYASRQLKEHEKNYVTQNLKLAAVVFAWMVWRHYLYGVKCQIYTDHKSLRHLFNQKELNMKQRRWMEMLSDYDCKILYHLGKANVVVDALSRKERVDATKVVVFRVEATSRFLEEVKRFQEEALMSENLKSERIVGIVTALTLDSRGVRCFGDRVWIPKLGDLQKKVLEEAYKSQNSIHPGINKMYRDLKQSYWWSGLKKDIANFVERCLMCLKVIVDNSDRTWSYNHWKYRYGSGMKSRWTLSRDFRDILKGMTPFG</sequence>
<evidence type="ECO:0000313" key="1">
    <source>
        <dbReference type="EMBL" id="KAI3669400.1"/>
    </source>
</evidence>
<organism evidence="1 2">
    <name type="scientific">Arctium lappa</name>
    <name type="common">Greater burdock</name>
    <name type="synonym">Lappa major</name>
    <dbReference type="NCBI Taxonomy" id="4217"/>
    <lineage>
        <taxon>Eukaryota</taxon>
        <taxon>Viridiplantae</taxon>
        <taxon>Streptophyta</taxon>
        <taxon>Embryophyta</taxon>
        <taxon>Tracheophyta</taxon>
        <taxon>Spermatophyta</taxon>
        <taxon>Magnoliopsida</taxon>
        <taxon>eudicotyledons</taxon>
        <taxon>Gunneridae</taxon>
        <taxon>Pentapetalae</taxon>
        <taxon>asterids</taxon>
        <taxon>campanulids</taxon>
        <taxon>Asterales</taxon>
        <taxon>Asteraceae</taxon>
        <taxon>Carduoideae</taxon>
        <taxon>Cardueae</taxon>
        <taxon>Arctiinae</taxon>
        <taxon>Arctium</taxon>
    </lineage>
</organism>
<reference evidence="1 2" key="2">
    <citation type="journal article" date="2022" name="Mol. Ecol. Resour.">
        <title>The genomes of chicory, endive, great burdock and yacon provide insights into Asteraceae paleo-polyploidization history and plant inulin production.</title>
        <authorList>
            <person name="Fan W."/>
            <person name="Wang S."/>
            <person name="Wang H."/>
            <person name="Wang A."/>
            <person name="Jiang F."/>
            <person name="Liu H."/>
            <person name="Zhao H."/>
            <person name="Xu D."/>
            <person name="Zhang Y."/>
        </authorList>
    </citation>
    <scope>NUCLEOTIDE SEQUENCE [LARGE SCALE GENOMIC DNA]</scope>
    <source>
        <strain evidence="2">cv. Niubang</strain>
    </source>
</reference>
<keyword evidence="2" id="KW-1185">Reference proteome</keyword>
<reference evidence="2" key="1">
    <citation type="journal article" date="2022" name="Mol. Ecol. Resour.">
        <title>The genomes of chicory, endive, great burdock and yacon provide insights into Asteraceae palaeo-polyploidization history and plant inulin production.</title>
        <authorList>
            <person name="Fan W."/>
            <person name="Wang S."/>
            <person name="Wang H."/>
            <person name="Wang A."/>
            <person name="Jiang F."/>
            <person name="Liu H."/>
            <person name="Zhao H."/>
            <person name="Xu D."/>
            <person name="Zhang Y."/>
        </authorList>
    </citation>
    <scope>NUCLEOTIDE SEQUENCE [LARGE SCALE GENOMIC DNA]</scope>
    <source>
        <strain evidence="2">cv. Niubang</strain>
    </source>
</reference>
<dbReference type="EMBL" id="CM042062">
    <property type="protein sequence ID" value="KAI3669400.1"/>
    <property type="molecule type" value="Genomic_DNA"/>
</dbReference>
<gene>
    <name evidence="1" type="ORF">L6452_40635</name>
</gene>
<name>A0ACB8XN01_ARCLA</name>
<protein>
    <submittedName>
        <fullName evidence="1">Uncharacterized protein</fullName>
    </submittedName>
</protein>
<dbReference type="Proteomes" id="UP001055879">
    <property type="component" value="Linkage Group LG16"/>
</dbReference>
<comment type="caution">
    <text evidence="1">The sequence shown here is derived from an EMBL/GenBank/DDBJ whole genome shotgun (WGS) entry which is preliminary data.</text>
</comment>